<evidence type="ECO:0000259" key="6">
    <source>
        <dbReference type="Pfam" id="PF04542"/>
    </source>
</evidence>
<dbReference type="InterPro" id="IPR036388">
    <property type="entry name" value="WH-like_DNA-bd_sf"/>
</dbReference>
<evidence type="ECO:0000259" key="7">
    <source>
        <dbReference type="Pfam" id="PF04545"/>
    </source>
</evidence>
<name>A0A346XSJ1_9ACTN</name>
<evidence type="ECO:0000256" key="1">
    <source>
        <dbReference type="ARBA" id="ARBA00010641"/>
    </source>
</evidence>
<dbReference type="RefSeq" id="WP_114590030.1">
    <property type="nucleotide sequence ID" value="NZ_CP031165.1"/>
</dbReference>
<keyword evidence="3" id="KW-0731">Sigma factor</keyword>
<dbReference type="Gene3D" id="1.10.1740.10">
    <property type="match status" value="1"/>
</dbReference>
<dbReference type="OrthoDB" id="3692620at2"/>
<evidence type="ECO:0000313" key="8">
    <source>
        <dbReference type="EMBL" id="AXV05188.1"/>
    </source>
</evidence>
<dbReference type="Gene3D" id="1.10.10.10">
    <property type="entry name" value="Winged helix-like DNA-binding domain superfamily/Winged helix DNA-binding domain"/>
    <property type="match status" value="1"/>
</dbReference>
<reference evidence="8 9" key="1">
    <citation type="submission" date="2018-09" db="EMBL/GenBank/DDBJ databases">
        <title>Complete genome sequence of Euzebya sp. DY32-46 isolated from seawater of Pacific Ocean.</title>
        <authorList>
            <person name="Xu L."/>
            <person name="Wu Y.-H."/>
            <person name="Xu X.-W."/>
        </authorList>
    </citation>
    <scope>NUCLEOTIDE SEQUENCE [LARGE SCALE GENOMIC DNA]</scope>
    <source>
        <strain evidence="8 9">DY32-46</strain>
    </source>
</reference>
<evidence type="ECO:0000256" key="2">
    <source>
        <dbReference type="ARBA" id="ARBA00023015"/>
    </source>
</evidence>
<sequence length="178" mass="19728">MTRHEQRGWATPEAFCADVRGPLVGTLELYVGQRTTAEELAQEALVRAWQRWDQLEHPRAWTYRCAFNLARSGFRRRQAERRANARVQAMSSRVVVDPDAADAVAVRRAVSSLSERQRQVVLARFYAQLTVAETADVMSCAEGTVKSLTSQAIGALRRSGLAVDEPGLDQPSEVATDA</sequence>
<dbReference type="CDD" id="cd06171">
    <property type="entry name" value="Sigma70_r4"/>
    <property type="match status" value="1"/>
</dbReference>
<dbReference type="KEGG" id="euz:DVS28_a0481"/>
<dbReference type="SUPFAM" id="SSF88659">
    <property type="entry name" value="Sigma3 and sigma4 domains of RNA polymerase sigma factors"/>
    <property type="match status" value="1"/>
</dbReference>
<dbReference type="InterPro" id="IPR013325">
    <property type="entry name" value="RNA_pol_sigma_r2"/>
</dbReference>
<dbReference type="GO" id="GO:0006352">
    <property type="term" value="P:DNA-templated transcription initiation"/>
    <property type="evidence" value="ECO:0007669"/>
    <property type="project" value="InterPro"/>
</dbReference>
<keyword evidence="9" id="KW-1185">Reference proteome</keyword>
<dbReference type="GO" id="GO:0016987">
    <property type="term" value="F:sigma factor activity"/>
    <property type="evidence" value="ECO:0007669"/>
    <property type="project" value="UniProtKB-KW"/>
</dbReference>
<dbReference type="InterPro" id="IPR039425">
    <property type="entry name" value="RNA_pol_sigma-70-like"/>
</dbReference>
<gene>
    <name evidence="8" type="ORF">DVS28_a0481</name>
</gene>
<dbReference type="Pfam" id="PF04542">
    <property type="entry name" value="Sigma70_r2"/>
    <property type="match status" value="1"/>
</dbReference>
<evidence type="ECO:0000256" key="5">
    <source>
        <dbReference type="ARBA" id="ARBA00023163"/>
    </source>
</evidence>
<dbReference type="AlphaFoldDB" id="A0A346XSJ1"/>
<dbReference type="GO" id="GO:0003677">
    <property type="term" value="F:DNA binding"/>
    <property type="evidence" value="ECO:0007669"/>
    <property type="project" value="UniProtKB-KW"/>
</dbReference>
<keyword evidence="2" id="KW-0805">Transcription regulation</keyword>
<dbReference type="EMBL" id="CP031165">
    <property type="protein sequence ID" value="AXV05188.1"/>
    <property type="molecule type" value="Genomic_DNA"/>
</dbReference>
<evidence type="ECO:0000313" key="9">
    <source>
        <dbReference type="Proteomes" id="UP000264006"/>
    </source>
</evidence>
<keyword evidence="5" id="KW-0804">Transcription</keyword>
<evidence type="ECO:0000256" key="3">
    <source>
        <dbReference type="ARBA" id="ARBA00023082"/>
    </source>
</evidence>
<accession>A0A346XSJ1</accession>
<dbReference type="InterPro" id="IPR007627">
    <property type="entry name" value="RNA_pol_sigma70_r2"/>
</dbReference>
<organism evidence="8 9">
    <name type="scientific">Euzebya pacifica</name>
    <dbReference type="NCBI Taxonomy" id="1608957"/>
    <lineage>
        <taxon>Bacteria</taxon>
        <taxon>Bacillati</taxon>
        <taxon>Actinomycetota</taxon>
        <taxon>Nitriliruptoria</taxon>
        <taxon>Euzebyales</taxon>
    </lineage>
</organism>
<dbReference type="PANTHER" id="PTHR43133">
    <property type="entry name" value="RNA POLYMERASE ECF-TYPE SIGMA FACTO"/>
    <property type="match status" value="1"/>
</dbReference>
<feature type="domain" description="RNA polymerase sigma-70 region 4" evidence="7">
    <location>
        <begin position="110"/>
        <end position="157"/>
    </location>
</feature>
<comment type="similarity">
    <text evidence="1">Belongs to the sigma-70 factor family. ECF subfamily.</text>
</comment>
<dbReference type="PANTHER" id="PTHR43133:SF50">
    <property type="entry name" value="ECF RNA POLYMERASE SIGMA FACTOR SIGM"/>
    <property type="match status" value="1"/>
</dbReference>
<dbReference type="Pfam" id="PF04545">
    <property type="entry name" value="Sigma70_r4"/>
    <property type="match status" value="1"/>
</dbReference>
<keyword evidence="4" id="KW-0238">DNA-binding</keyword>
<dbReference type="SUPFAM" id="SSF88946">
    <property type="entry name" value="Sigma2 domain of RNA polymerase sigma factors"/>
    <property type="match status" value="1"/>
</dbReference>
<feature type="domain" description="RNA polymerase sigma-70 region 2" evidence="6">
    <location>
        <begin position="23"/>
        <end position="78"/>
    </location>
</feature>
<dbReference type="NCBIfam" id="TIGR02937">
    <property type="entry name" value="sigma70-ECF"/>
    <property type="match status" value="1"/>
</dbReference>
<dbReference type="InterPro" id="IPR013324">
    <property type="entry name" value="RNA_pol_sigma_r3/r4-like"/>
</dbReference>
<protein>
    <submittedName>
        <fullName evidence="8">Putative RNA polymerase sigma factor</fullName>
    </submittedName>
</protein>
<dbReference type="Proteomes" id="UP000264006">
    <property type="component" value="Chromosome"/>
</dbReference>
<dbReference type="InterPro" id="IPR007630">
    <property type="entry name" value="RNA_pol_sigma70_r4"/>
</dbReference>
<evidence type="ECO:0000256" key="4">
    <source>
        <dbReference type="ARBA" id="ARBA00023125"/>
    </source>
</evidence>
<dbReference type="InterPro" id="IPR014284">
    <property type="entry name" value="RNA_pol_sigma-70_dom"/>
</dbReference>
<proteinExistence type="inferred from homology"/>